<sequence length="109" mass="12108">MGFDFNLMLQRGRNVSIIRGKSRKAEKGGRKDEKNKKNEAYLASCCDVVATTPGTYTNLQSAQALNTASLLLRELSREGFMKKQTSYSKDPAHFIYSSPLTTPSSVKAR</sequence>
<proteinExistence type="predicted"/>
<dbReference type="EMBL" id="PHWZ01000275">
    <property type="protein sequence ID" value="TEY50432.1"/>
    <property type="molecule type" value="Genomic_DNA"/>
</dbReference>
<protein>
    <submittedName>
        <fullName evidence="1">Uncharacterized protein</fullName>
    </submittedName>
</protein>
<dbReference type="AlphaFoldDB" id="A0A4Y8CVH8"/>
<name>A0A4Y8CVH8_9HELO</name>
<dbReference type="Proteomes" id="UP000297299">
    <property type="component" value="Unassembled WGS sequence"/>
</dbReference>
<evidence type="ECO:0000313" key="1">
    <source>
        <dbReference type="EMBL" id="TEY50432.1"/>
    </source>
</evidence>
<gene>
    <name evidence="1" type="ORF">BOTCAL_0276g00130</name>
</gene>
<reference evidence="1 2" key="1">
    <citation type="submission" date="2017-11" db="EMBL/GenBank/DDBJ databases">
        <title>Comparative genomics of Botrytis spp.</title>
        <authorList>
            <person name="Valero-Jimenez C.A."/>
            <person name="Tapia P."/>
            <person name="Veloso J."/>
            <person name="Silva-Moreno E."/>
            <person name="Staats M."/>
            <person name="Valdes J.H."/>
            <person name="Van Kan J.A.L."/>
        </authorList>
    </citation>
    <scope>NUCLEOTIDE SEQUENCE [LARGE SCALE GENOMIC DNA]</scope>
    <source>
        <strain evidence="1 2">MUCL2830</strain>
    </source>
</reference>
<evidence type="ECO:0000313" key="2">
    <source>
        <dbReference type="Proteomes" id="UP000297299"/>
    </source>
</evidence>
<comment type="caution">
    <text evidence="1">The sequence shown here is derived from an EMBL/GenBank/DDBJ whole genome shotgun (WGS) entry which is preliminary data.</text>
</comment>
<accession>A0A4Y8CVH8</accession>
<organism evidence="1 2">
    <name type="scientific">Botryotinia calthae</name>
    <dbReference type="NCBI Taxonomy" id="38488"/>
    <lineage>
        <taxon>Eukaryota</taxon>
        <taxon>Fungi</taxon>
        <taxon>Dikarya</taxon>
        <taxon>Ascomycota</taxon>
        <taxon>Pezizomycotina</taxon>
        <taxon>Leotiomycetes</taxon>
        <taxon>Helotiales</taxon>
        <taxon>Sclerotiniaceae</taxon>
        <taxon>Botryotinia</taxon>
    </lineage>
</organism>
<keyword evidence="2" id="KW-1185">Reference proteome</keyword>